<sequence>MTISSKFHHVGTPVKREEGSRGKIIGLRTIGLLVWWEGFVHVALCCWNQSQERNCFGSECSAGIVFDISVTLLHVAISLIGDSDPIFRKACLVAATSPPSCSSDGWLDLNQRNMFRSLIDKVNTESRFSEALKKVEIAIRKNEDPFQRIRWLQNLDLGVEAFERLDWNMLFMGTEELFRSSVQHKCEVNATFMQLKSRFCCEILFDDVKQSYRRLLEKYRKIIWPFSEEVLLVAGGVETEVQN</sequence>
<organism evidence="1 2">
    <name type="scientific">Ficus carica</name>
    <name type="common">Common fig</name>
    <dbReference type="NCBI Taxonomy" id="3494"/>
    <lineage>
        <taxon>Eukaryota</taxon>
        <taxon>Viridiplantae</taxon>
        <taxon>Streptophyta</taxon>
        <taxon>Embryophyta</taxon>
        <taxon>Tracheophyta</taxon>
        <taxon>Spermatophyta</taxon>
        <taxon>Magnoliopsida</taxon>
        <taxon>eudicotyledons</taxon>
        <taxon>Gunneridae</taxon>
        <taxon>Pentapetalae</taxon>
        <taxon>rosids</taxon>
        <taxon>fabids</taxon>
        <taxon>Rosales</taxon>
        <taxon>Moraceae</taxon>
        <taxon>Ficeae</taxon>
        <taxon>Ficus</taxon>
    </lineage>
</organism>
<dbReference type="Proteomes" id="UP001187192">
    <property type="component" value="Unassembled WGS sequence"/>
</dbReference>
<proteinExistence type="predicted"/>
<evidence type="ECO:0000313" key="1">
    <source>
        <dbReference type="EMBL" id="GMN55321.1"/>
    </source>
</evidence>
<reference evidence="1" key="1">
    <citation type="submission" date="2023-07" db="EMBL/GenBank/DDBJ databases">
        <title>draft genome sequence of fig (Ficus carica).</title>
        <authorList>
            <person name="Takahashi T."/>
            <person name="Nishimura K."/>
        </authorList>
    </citation>
    <scope>NUCLEOTIDE SEQUENCE</scope>
</reference>
<name>A0AA88AY16_FICCA</name>
<comment type="caution">
    <text evidence="1">The sequence shown here is derived from an EMBL/GenBank/DDBJ whole genome shotgun (WGS) entry which is preliminary data.</text>
</comment>
<dbReference type="AlphaFoldDB" id="A0AA88AY16"/>
<gene>
    <name evidence="1" type="ORF">TIFTF001_024441</name>
</gene>
<accession>A0AA88AY16</accession>
<dbReference type="EMBL" id="BTGU01000056">
    <property type="protein sequence ID" value="GMN55321.1"/>
    <property type="molecule type" value="Genomic_DNA"/>
</dbReference>
<protein>
    <submittedName>
        <fullName evidence="1">Uncharacterized protein</fullName>
    </submittedName>
</protein>
<evidence type="ECO:0000313" key="2">
    <source>
        <dbReference type="Proteomes" id="UP001187192"/>
    </source>
</evidence>
<keyword evidence="2" id="KW-1185">Reference proteome</keyword>